<comment type="similarity">
    <text evidence="1">Belongs to the RelE toxin family.</text>
</comment>
<dbReference type="Proteomes" id="UP000503004">
    <property type="component" value="Chromosome"/>
</dbReference>
<dbReference type="InterPro" id="IPR035093">
    <property type="entry name" value="RelE/ParE_toxin_dom_sf"/>
</dbReference>
<proteinExistence type="inferred from homology"/>
<dbReference type="NCBIfam" id="TIGR02385">
    <property type="entry name" value="RelE_StbE"/>
    <property type="match status" value="1"/>
</dbReference>
<evidence type="ECO:0000256" key="2">
    <source>
        <dbReference type="ARBA" id="ARBA00022649"/>
    </source>
</evidence>
<dbReference type="InterPro" id="IPR007712">
    <property type="entry name" value="RelE/ParE_toxin"/>
</dbReference>
<gene>
    <name evidence="3" type="ORF">GNH96_04505</name>
</gene>
<organism evidence="3 4">
    <name type="scientific">Methylococcus geothermalis</name>
    <dbReference type="NCBI Taxonomy" id="2681310"/>
    <lineage>
        <taxon>Bacteria</taxon>
        <taxon>Pseudomonadati</taxon>
        <taxon>Pseudomonadota</taxon>
        <taxon>Gammaproteobacteria</taxon>
        <taxon>Methylococcales</taxon>
        <taxon>Methylococcaceae</taxon>
        <taxon>Methylococcus</taxon>
    </lineage>
</organism>
<dbReference type="PANTHER" id="PTHR33755:SF6">
    <property type="entry name" value="PLASMID STABILIZATION SYSTEM PROTEIN"/>
    <property type="match status" value="1"/>
</dbReference>
<dbReference type="PANTHER" id="PTHR33755">
    <property type="entry name" value="TOXIN PARE1-RELATED"/>
    <property type="match status" value="1"/>
</dbReference>
<evidence type="ECO:0000256" key="1">
    <source>
        <dbReference type="ARBA" id="ARBA00006226"/>
    </source>
</evidence>
<dbReference type="AlphaFoldDB" id="A0A858Q6D5"/>
<reference evidence="4" key="1">
    <citation type="submission" date="2019-12" db="EMBL/GenBank/DDBJ databases">
        <authorList>
            <person name="Awala S.I."/>
            <person name="Rhee S.K."/>
        </authorList>
    </citation>
    <scope>NUCLEOTIDE SEQUENCE [LARGE SCALE GENOMIC DNA]</scope>
    <source>
        <strain evidence="4">IM1</strain>
    </source>
</reference>
<evidence type="ECO:0000313" key="4">
    <source>
        <dbReference type="Proteomes" id="UP000503004"/>
    </source>
</evidence>
<name>A0A858Q6D5_9GAMM</name>
<dbReference type="KEGG" id="metu:GNH96_04505"/>
<dbReference type="Pfam" id="PF05016">
    <property type="entry name" value="ParE_toxin"/>
    <property type="match status" value="1"/>
</dbReference>
<dbReference type="Gene3D" id="3.30.2310.20">
    <property type="entry name" value="RelE-like"/>
    <property type="match status" value="1"/>
</dbReference>
<protein>
    <submittedName>
        <fullName evidence="3">Type II toxin-antitoxin system mRNA interferase toxin, RelE/StbE family</fullName>
    </submittedName>
</protein>
<dbReference type="EMBL" id="CP046565">
    <property type="protein sequence ID" value="QJD29296.1"/>
    <property type="molecule type" value="Genomic_DNA"/>
</dbReference>
<keyword evidence="4" id="KW-1185">Reference proteome</keyword>
<dbReference type="RefSeq" id="WP_169602588.1">
    <property type="nucleotide sequence ID" value="NZ_CP046565.1"/>
</dbReference>
<sequence>MRIEWTEPARRDLREIYLYIAQDNPYAARNLQAEIRERVTLLQDNPHLGRLGRIDGTRELVMGDNPYILPYRLRQDRIEILAVYHGARKWPERF</sequence>
<dbReference type="InterPro" id="IPR051803">
    <property type="entry name" value="TA_system_RelE-like_toxin"/>
</dbReference>
<evidence type="ECO:0000313" key="3">
    <source>
        <dbReference type="EMBL" id="QJD29296.1"/>
    </source>
</evidence>
<accession>A0A858Q6D5</accession>
<keyword evidence="2" id="KW-1277">Toxin-antitoxin system</keyword>